<evidence type="ECO:0000256" key="3">
    <source>
        <dbReference type="ARBA" id="ARBA00022741"/>
    </source>
</evidence>
<dbReference type="PROSITE" id="PS50011">
    <property type="entry name" value="PROTEIN_KINASE_DOM"/>
    <property type="match status" value="1"/>
</dbReference>
<organism evidence="7 8">
    <name type="scientific">Methanothermobacter tenebrarum</name>
    <dbReference type="NCBI Taxonomy" id="680118"/>
    <lineage>
        <taxon>Archaea</taxon>
        <taxon>Methanobacteriati</taxon>
        <taxon>Methanobacteriota</taxon>
        <taxon>Methanomada group</taxon>
        <taxon>Methanobacteria</taxon>
        <taxon>Methanobacteriales</taxon>
        <taxon>Methanobacteriaceae</taxon>
        <taxon>Methanothermobacter</taxon>
    </lineage>
</organism>
<proteinExistence type="predicted"/>
<protein>
    <recommendedName>
        <fullName evidence="6">Protein kinase domain-containing protein</fullName>
    </recommendedName>
</protein>
<dbReference type="Pfam" id="PF00069">
    <property type="entry name" value="Pkinase"/>
    <property type="match status" value="1"/>
</dbReference>
<name>A0ABN6PBA7_9EURY</name>
<dbReference type="InterPro" id="IPR011009">
    <property type="entry name" value="Kinase-like_dom_sf"/>
</dbReference>
<sequence>MKTSNILGHDGIYKISDWGLSKLKIGESVTLSGATPQYAAPEQISQEFGKADERTDIYQLGIVFYELVTGDIPFKGEMSELYTSILNTLPTPPSDINPSASMVENIIMKCLSKNKEDRYSCMGELIEELEKSYKLGSSDSKTMKIP</sequence>
<dbReference type="InterPro" id="IPR000719">
    <property type="entry name" value="Prot_kinase_dom"/>
</dbReference>
<gene>
    <name evidence="7" type="ORF">MTTB_01030</name>
</gene>
<evidence type="ECO:0000313" key="8">
    <source>
        <dbReference type="Proteomes" id="UP000831817"/>
    </source>
</evidence>
<evidence type="ECO:0000259" key="6">
    <source>
        <dbReference type="PROSITE" id="PS50011"/>
    </source>
</evidence>
<feature type="domain" description="Protein kinase" evidence="6">
    <location>
        <begin position="1"/>
        <end position="130"/>
    </location>
</feature>
<evidence type="ECO:0000313" key="7">
    <source>
        <dbReference type="EMBL" id="BDH78724.1"/>
    </source>
</evidence>
<keyword evidence="2" id="KW-0808">Transferase</keyword>
<keyword evidence="5" id="KW-0067">ATP-binding</keyword>
<dbReference type="EMBL" id="AP025698">
    <property type="protein sequence ID" value="BDH78724.1"/>
    <property type="molecule type" value="Genomic_DNA"/>
</dbReference>
<evidence type="ECO:0000256" key="1">
    <source>
        <dbReference type="ARBA" id="ARBA00022527"/>
    </source>
</evidence>
<keyword evidence="1" id="KW-0723">Serine/threonine-protein kinase</keyword>
<keyword evidence="3" id="KW-0547">Nucleotide-binding</keyword>
<dbReference type="Gene3D" id="1.10.510.10">
    <property type="entry name" value="Transferase(Phosphotransferase) domain 1"/>
    <property type="match status" value="1"/>
</dbReference>
<evidence type="ECO:0000256" key="2">
    <source>
        <dbReference type="ARBA" id="ARBA00022679"/>
    </source>
</evidence>
<reference evidence="7 8" key="1">
    <citation type="submission" date="2022-04" db="EMBL/GenBank/DDBJ databases">
        <title>Complete genome of Methanothermobacter tenebrarum strain RMAS.</title>
        <authorList>
            <person name="Nakamura K."/>
            <person name="Oshima K."/>
            <person name="Hattori M."/>
            <person name="Kamagata Y."/>
            <person name="Takamizawa K."/>
        </authorList>
    </citation>
    <scope>NUCLEOTIDE SEQUENCE [LARGE SCALE GENOMIC DNA]</scope>
    <source>
        <strain evidence="7 8">RMAS</strain>
    </source>
</reference>
<evidence type="ECO:0000256" key="4">
    <source>
        <dbReference type="ARBA" id="ARBA00022777"/>
    </source>
</evidence>
<dbReference type="SUPFAM" id="SSF56112">
    <property type="entry name" value="Protein kinase-like (PK-like)"/>
    <property type="match status" value="1"/>
</dbReference>
<keyword evidence="4" id="KW-0418">Kinase</keyword>
<accession>A0ABN6PBA7</accession>
<evidence type="ECO:0000256" key="5">
    <source>
        <dbReference type="ARBA" id="ARBA00022840"/>
    </source>
</evidence>
<keyword evidence="8" id="KW-1185">Reference proteome</keyword>
<dbReference type="Proteomes" id="UP000831817">
    <property type="component" value="Chromosome"/>
</dbReference>
<dbReference type="PANTHER" id="PTHR24351">
    <property type="entry name" value="RIBOSOMAL PROTEIN S6 KINASE"/>
    <property type="match status" value="1"/>
</dbReference>